<dbReference type="InterPro" id="IPR036388">
    <property type="entry name" value="WH-like_DNA-bd_sf"/>
</dbReference>
<dbReference type="InterPro" id="IPR005119">
    <property type="entry name" value="LysR_subst-bd"/>
</dbReference>
<keyword evidence="3" id="KW-0238">DNA-binding</keyword>
<dbReference type="GO" id="GO:0043565">
    <property type="term" value="F:sequence-specific DNA binding"/>
    <property type="evidence" value="ECO:0007669"/>
    <property type="project" value="TreeGrafter"/>
</dbReference>
<organism evidence="6 7">
    <name type="scientific">Novilysobacter ciconiae</name>
    <dbReference type="NCBI Taxonomy" id="2781022"/>
    <lineage>
        <taxon>Bacteria</taxon>
        <taxon>Pseudomonadati</taxon>
        <taxon>Pseudomonadota</taxon>
        <taxon>Gammaproteobacteria</taxon>
        <taxon>Lysobacterales</taxon>
        <taxon>Lysobacteraceae</taxon>
        <taxon>Novilysobacter</taxon>
    </lineage>
</organism>
<dbReference type="PROSITE" id="PS50931">
    <property type="entry name" value="HTH_LYSR"/>
    <property type="match status" value="1"/>
</dbReference>
<dbReference type="SUPFAM" id="SSF46785">
    <property type="entry name" value="Winged helix' DNA-binding domain"/>
    <property type="match status" value="1"/>
</dbReference>
<keyword evidence="4" id="KW-0804">Transcription</keyword>
<dbReference type="FunFam" id="3.40.190.290:FF:000001">
    <property type="entry name" value="Transcriptional regulator, LysR family"/>
    <property type="match status" value="1"/>
</dbReference>
<dbReference type="Gene3D" id="1.10.10.10">
    <property type="entry name" value="Winged helix-like DNA-binding domain superfamily/Winged helix DNA-binding domain"/>
    <property type="match status" value="1"/>
</dbReference>
<evidence type="ECO:0000313" key="7">
    <source>
        <dbReference type="Proteomes" id="UP000594059"/>
    </source>
</evidence>
<dbReference type="InterPro" id="IPR036390">
    <property type="entry name" value="WH_DNA-bd_sf"/>
</dbReference>
<dbReference type="PANTHER" id="PTHR30537:SF5">
    <property type="entry name" value="HTH-TYPE TRANSCRIPTIONAL ACTIVATOR TTDR-RELATED"/>
    <property type="match status" value="1"/>
</dbReference>
<dbReference type="InterPro" id="IPR000847">
    <property type="entry name" value="LysR_HTH_N"/>
</dbReference>
<evidence type="ECO:0000256" key="4">
    <source>
        <dbReference type="ARBA" id="ARBA00023163"/>
    </source>
</evidence>
<keyword evidence="2" id="KW-0805">Transcription regulation</keyword>
<dbReference type="PANTHER" id="PTHR30537">
    <property type="entry name" value="HTH-TYPE TRANSCRIPTIONAL REGULATOR"/>
    <property type="match status" value="1"/>
</dbReference>
<proteinExistence type="inferred from homology"/>
<gene>
    <name evidence="6" type="ORF">INQ41_05755</name>
</gene>
<dbReference type="Gene3D" id="3.40.190.290">
    <property type="match status" value="1"/>
</dbReference>
<dbReference type="RefSeq" id="WP_193986956.1">
    <property type="nucleotide sequence ID" value="NZ_CP063656.1"/>
</dbReference>
<accession>A0A7S6UHR6</accession>
<evidence type="ECO:0000256" key="3">
    <source>
        <dbReference type="ARBA" id="ARBA00023125"/>
    </source>
</evidence>
<protein>
    <submittedName>
        <fullName evidence="6">LysR family transcriptional regulator</fullName>
    </submittedName>
</protein>
<dbReference type="EMBL" id="CP063656">
    <property type="protein sequence ID" value="QOW20517.1"/>
    <property type="molecule type" value="Genomic_DNA"/>
</dbReference>
<dbReference type="Proteomes" id="UP000594059">
    <property type="component" value="Chromosome"/>
</dbReference>
<name>A0A7S6UHR6_9GAMM</name>
<keyword evidence="7" id="KW-1185">Reference proteome</keyword>
<evidence type="ECO:0000259" key="5">
    <source>
        <dbReference type="PROSITE" id="PS50931"/>
    </source>
</evidence>
<evidence type="ECO:0000313" key="6">
    <source>
        <dbReference type="EMBL" id="QOW20517.1"/>
    </source>
</evidence>
<feature type="domain" description="HTH lysR-type" evidence="5">
    <location>
        <begin position="1"/>
        <end position="59"/>
    </location>
</feature>
<dbReference type="GO" id="GO:0003700">
    <property type="term" value="F:DNA-binding transcription factor activity"/>
    <property type="evidence" value="ECO:0007669"/>
    <property type="project" value="InterPro"/>
</dbReference>
<dbReference type="FunFam" id="1.10.10.10:FF:000001">
    <property type="entry name" value="LysR family transcriptional regulator"/>
    <property type="match status" value="1"/>
</dbReference>
<reference evidence="6 7" key="1">
    <citation type="submission" date="2020-10" db="EMBL/GenBank/DDBJ databases">
        <title>complete genome sequencing of Lysobacter sp. H21R20.</title>
        <authorList>
            <person name="Bae J.-W."/>
            <person name="Lee S.-Y."/>
        </authorList>
    </citation>
    <scope>NUCLEOTIDE SEQUENCE [LARGE SCALE GENOMIC DNA]</scope>
    <source>
        <strain evidence="6 7">H21R20</strain>
    </source>
</reference>
<dbReference type="SUPFAM" id="SSF53850">
    <property type="entry name" value="Periplasmic binding protein-like II"/>
    <property type="match status" value="1"/>
</dbReference>
<evidence type="ECO:0000256" key="2">
    <source>
        <dbReference type="ARBA" id="ARBA00023015"/>
    </source>
</evidence>
<dbReference type="GO" id="GO:0006351">
    <property type="term" value="P:DNA-templated transcription"/>
    <property type="evidence" value="ECO:0007669"/>
    <property type="project" value="TreeGrafter"/>
</dbReference>
<dbReference type="KEGG" id="lcic:INQ41_05755"/>
<dbReference type="AlphaFoldDB" id="A0A7S6UHR6"/>
<comment type="similarity">
    <text evidence="1">Belongs to the LysR transcriptional regulatory family.</text>
</comment>
<sequence>MSQLRDMRIFSETVDAGSFTAAADRLGLSKQFVSKRIAALETHLGARLLVRSTRQLRVTDLGLAYYERIQHILQEVDAAEQMISNQTATPRGVLRLSAPMTFATMHLGTLIPEFMQRHPEVTVELALNDRTVDLIGEGYDMAVRIGTLADSSLIARRITDSQLVACASPAYLDRKGVPEAPEELSAHACLIYGHTQRSEWTFRVGDRTRKLAVSGPLRANNGEMLRDAAIAGLGVVVLPDFILADALADGRLVEVLDPFRPGGFTVYAVYPQHRQTSLLVRAFSDFLVERFSEAGTRRSARLEGVIA</sequence>
<dbReference type="InterPro" id="IPR058163">
    <property type="entry name" value="LysR-type_TF_proteobact-type"/>
</dbReference>
<evidence type="ECO:0000256" key="1">
    <source>
        <dbReference type="ARBA" id="ARBA00009437"/>
    </source>
</evidence>
<dbReference type="Pfam" id="PF00126">
    <property type="entry name" value="HTH_1"/>
    <property type="match status" value="1"/>
</dbReference>
<dbReference type="PRINTS" id="PR00039">
    <property type="entry name" value="HTHLYSR"/>
</dbReference>
<dbReference type="CDD" id="cd08422">
    <property type="entry name" value="PBP2_CrgA_like"/>
    <property type="match status" value="1"/>
</dbReference>
<dbReference type="Pfam" id="PF03466">
    <property type="entry name" value="LysR_substrate"/>
    <property type="match status" value="1"/>
</dbReference>